<dbReference type="PANTHER" id="PTHR12318">
    <property type="entry name" value="TESTOSTERONE-REGULATED PROTEIN RP2"/>
    <property type="match status" value="1"/>
</dbReference>
<evidence type="ECO:0000313" key="9">
    <source>
        <dbReference type="EMBL" id="KAK7756950.1"/>
    </source>
</evidence>
<keyword evidence="4" id="KW-0378">Hydrolase</keyword>
<dbReference type="GO" id="GO:0016818">
    <property type="term" value="F:hydrolase activity, acting on acid anhydrides, in phosphorus-containing anhydrides"/>
    <property type="evidence" value="ECO:0007669"/>
    <property type="project" value="InterPro"/>
</dbReference>
<keyword evidence="10" id="KW-1185">Reference proteome</keyword>
<evidence type="ECO:0000256" key="7">
    <source>
        <dbReference type="SAM" id="MobiDB-lite"/>
    </source>
</evidence>
<dbReference type="Gene3D" id="3.90.79.10">
    <property type="entry name" value="Nucleoside Triphosphate Pyrophosphohydrolase"/>
    <property type="match status" value="1"/>
</dbReference>
<dbReference type="GO" id="GO:0046872">
    <property type="term" value="F:metal ion binding"/>
    <property type="evidence" value="ECO:0007669"/>
    <property type="project" value="UniProtKB-KW"/>
</dbReference>
<feature type="compositionally biased region" description="Gly residues" evidence="7">
    <location>
        <begin position="389"/>
        <end position="401"/>
    </location>
</feature>
<accession>A0AAN9YX23</accession>
<evidence type="ECO:0000256" key="4">
    <source>
        <dbReference type="ARBA" id="ARBA00022801"/>
    </source>
</evidence>
<feature type="region of interest" description="Disordered" evidence="7">
    <location>
        <begin position="380"/>
        <end position="401"/>
    </location>
</feature>
<evidence type="ECO:0000256" key="5">
    <source>
        <dbReference type="ARBA" id="ARBA00022842"/>
    </source>
</evidence>
<comment type="cofactor">
    <cofactor evidence="2">
        <name>Mg(2+)</name>
        <dbReference type="ChEBI" id="CHEBI:18420"/>
    </cofactor>
</comment>
<feature type="region of interest" description="Disordered" evidence="7">
    <location>
        <begin position="1"/>
        <end position="21"/>
    </location>
</feature>
<dbReference type="CDD" id="cd18870">
    <property type="entry name" value="NUDIX_AcylCoAdiphos_Nudt19"/>
    <property type="match status" value="1"/>
</dbReference>
<evidence type="ECO:0000259" key="8">
    <source>
        <dbReference type="PROSITE" id="PS51462"/>
    </source>
</evidence>
<proteinExistence type="predicted"/>
<evidence type="ECO:0000313" key="10">
    <source>
        <dbReference type="Proteomes" id="UP001320420"/>
    </source>
</evidence>
<keyword evidence="5" id="KW-0460">Magnesium</keyword>
<gene>
    <name evidence="9" type="ORF">SLS62_000966</name>
</gene>
<evidence type="ECO:0000256" key="1">
    <source>
        <dbReference type="ARBA" id="ARBA00001936"/>
    </source>
</evidence>
<evidence type="ECO:0000256" key="2">
    <source>
        <dbReference type="ARBA" id="ARBA00001946"/>
    </source>
</evidence>
<dbReference type="PROSITE" id="PS51462">
    <property type="entry name" value="NUDIX"/>
    <property type="match status" value="1"/>
</dbReference>
<dbReference type="Proteomes" id="UP001320420">
    <property type="component" value="Unassembled WGS sequence"/>
</dbReference>
<dbReference type="GO" id="GO:0005739">
    <property type="term" value="C:mitochondrion"/>
    <property type="evidence" value="ECO:0007669"/>
    <property type="project" value="TreeGrafter"/>
</dbReference>
<feature type="region of interest" description="Disordered" evidence="7">
    <location>
        <begin position="177"/>
        <end position="204"/>
    </location>
</feature>
<comment type="caution">
    <text evidence="9">The sequence shown here is derived from an EMBL/GenBank/DDBJ whole genome shotgun (WGS) entry which is preliminary data.</text>
</comment>
<dbReference type="SUPFAM" id="SSF55811">
    <property type="entry name" value="Nudix"/>
    <property type="match status" value="1"/>
</dbReference>
<name>A0AAN9YX23_9PEZI</name>
<evidence type="ECO:0000256" key="6">
    <source>
        <dbReference type="ARBA" id="ARBA00023211"/>
    </source>
</evidence>
<dbReference type="InterPro" id="IPR000086">
    <property type="entry name" value="NUDIX_hydrolase_dom"/>
</dbReference>
<comment type="cofactor">
    <cofactor evidence="1">
        <name>Mn(2+)</name>
        <dbReference type="ChEBI" id="CHEBI:29035"/>
    </cofactor>
</comment>
<sequence length="401" mass="43746">METQKKKTAPAAPEEPRPSASIILLSPTNQVLLLHRVKTSSAFPSAHVFPGGNLSDYHDVEVGGAGLPPPGDPARHEDSLAYRLAAIRETFEESGILLARDTRRDGRGSAILNLPTEKRDEGRRLVYENRTRFVEWVKGEGGEVDTENLLPFTRWITPTTMLKRFSTQMYIYMLPLSSSPPSPSSPGSSSSSGDIEEDPTMSEAARSEALIPTPDGGVEHTAARFDEAAAWLEKQRRGEIVMFPPQVFLLHLLSQFLTGPPAPSSPSNTAALQHQYYAAQRDQLRRFLETVPTTTIADPRAAGHPTAQVPWARKAISPATLGVRQSDRRSILVLDRPGPELRGTGRGGVWEKVVLVRFEKGGGVRDVEVRGREEVLAEEREAAARKQGGRGGDGNGTGLKL</sequence>
<reference evidence="9 10" key="1">
    <citation type="submission" date="2024-02" db="EMBL/GenBank/DDBJ databases">
        <title>De novo assembly and annotation of 12 fungi associated with fruit tree decline syndrome in Ontario, Canada.</title>
        <authorList>
            <person name="Sulman M."/>
            <person name="Ellouze W."/>
            <person name="Ilyukhin E."/>
        </authorList>
    </citation>
    <scope>NUCLEOTIDE SEQUENCE [LARGE SCALE GENOMIC DNA]</scope>
    <source>
        <strain evidence="9 10">M11/M66-122</strain>
    </source>
</reference>
<dbReference type="EMBL" id="JAKJXP020000004">
    <property type="protein sequence ID" value="KAK7756950.1"/>
    <property type="molecule type" value="Genomic_DNA"/>
</dbReference>
<evidence type="ECO:0000256" key="3">
    <source>
        <dbReference type="ARBA" id="ARBA00022723"/>
    </source>
</evidence>
<dbReference type="InterPro" id="IPR015797">
    <property type="entry name" value="NUDIX_hydrolase-like_dom_sf"/>
</dbReference>
<dbReference type="InterPro" id="IPR039121">
    <property type="entry name" value="NUDT19"/>
</dbReference>
<organism evidence="9 10">
    <name type="scientific">Diatrype stigma</name>
    <dbReference type="NCBI Taxonomy" id="117547"/>
    <lineage>
        <taxon>Eukaryota</taxon>
        <taxon>Fungi</taxon>
        <taxon>Dikarya</taxon>
        <taxon>Ascomycota</taxon>
        <taxon>Pezizomycotina</taxon>
        <taxon>Sordariomycetes</taxon>
        <taxon>Xylariomycetidae</taxon>
        <taxon>Xylariales</taxon>
        <taxon>Diatrypaceae</taxon>
        <taxon>Diatrype</taxon>
    </lineage>
</organism>
<feature type="domain" description="Nudix hydrolase" evidence="8">
    <location>
        <begin position="15"/>
        <end position="175"/>
    </location>
</feature>
<dbReference type="PANTHER" id="PTHR12318:SF0">
    <property type="entry name" value="ACYL-COENZYME A DIPHOSPHATASE NUDT19"/>
    <property type="match status" value="1"/>
</dbReference>
<protein>
    <recommendedName>
        <fullName evidence="8">Nudix hydrolase domain-containing protein</fullName>
    </recommendedName>
</protein>
<keyword evidence="3" id="KW-0479">Metal-binding</keyword>
<dbReference type="AlphaFoldDB" id="A0AAN9YX23"/>
<keyword evidence="6" id="KW-0464">Manganese</keyword>